<dbReference type="RefSeq" id="WP_091237960.1">
    <property type="nucleotide sequence ID" value="NZ_FNAG01000001.1"/>
</dbReference>
<feature type="transmembrane region" description="Helical" evidence="1">
    <location>
        <begin position="37"/>
        <end position="66"/>
    </location>
</feature>
<feature type="domain" description="DUF2062" evidence="2">
    <location>
        <begin position="18"/>
        <end position="164"/>
    </location>
</feature>
<protein>
    <recommendedName>
        <fullName evidence="2">DUF2062 domain-containing protein</fullName>
    </recommendedName>
</protein>
<keyword evidence="1" id="KW-0472">Membrane</keyword>
<dbReference type="PANTHER" id="PTHR40547">
    <property type="entry name" value="SLL0298 PROTEIN"/>
    <property type="match status" value="1"/>
</dbReference>
<dbReference type="AlphaFoldDB" id="A0A1G6S4E0"/>
<sequence length="178" mass="19258">MAFRAPTPEQIRSGQLGRLFGPRLADSKLWTRRRRSVALGVAVGVFFGFLIPLGQFLFAGALAILLRANVPTALVSTLVTNPFTFGPVYYAAYLVGSWVLGSAPSEAEVHGALAAAEAASGWLHWFDGVGAPLITGLALFACIGSALAYFGVRWLWKFAVLRRRRRQRVARAAKRALA</sequence>
<dbReference type="Pfam" id="PF09835">
    <property type="entry name" value="DUF2062"/>
    <property type="match status" value="1"/>
</dbReference>
<organism evidence="3 4">
    <name type="scientific">Aquimonas voraii</name>
    <dbReference type="NCBI Taxonomy" id="265719"/>
    <lineage>
        <taxon>Bacteria</taxon>
        <taxon>Pseudomonadati</taxon>
        <taxon>Pseudomonadota</taxon>
        <taxon>Gammaproteobacteria</taxon>
        <taxon>Lysobacterales</taxon>
        <taxon>Lysobacteraceae</taxon>
        <taxon>Aquimonas</taxon>
    </lineage>
</organism>
<dbReference type="EMBL" id="FNAG01000001">
    <property type="protein sequence ID" value="SDD11544.1"/>
    <property type="molecule type" value="Genomic_DNA"/>
</dbReference>
<evidence type="ECO:0000256" key="1">
    <source>
        <dbReference type="SAM" id="Phobius"/>
    </source>
</evidence>
<dbReference type="OrthoDB" id="9786029at2"/>
<name>A0A1G6S4E0_9GAMM</name>
<dbReference type="PANTHER" id="PTHR40547:SF1">
    <property type="entry name" value="SLL0298 PROTEIN"/>
    <property type="match status" value="1"/>
</dbReference>
<proteinExistence type="predicted"/>
<dbReference type="Proteomes" id="UP000199603">
    <property type="component" value="Unassembled WGS sequence"/>
</dbReference>
<accession>A0A1G6S4E0</accession>
<dbReference type="STRING" id="265719.SAMN04488509_101290"/>
<feature type="transmembrane region" description="Helical" evidence="1">
    <location>
        <begin position="133"/>
        <end position="156"/>
    </location>
</feature>
<evidence type="ECO:0000313" key="3">
    <source>
        <dbReference type="EMBL" id="SDD11544.1"/>
    </source>
</evidence>
<evidence type="ECO:0000313" key="4">
    <source>
        <dbReference type="Proteomes" id="UP000199603"/>
    </source>
</evidence>
<keyword evidence="4" id="KW-1185">Reference proteome</keyword>
<keyword evidence="1" id="KW-1133">Transmembrane helix</keyword>
<gene>
    <name evidence="3" type="ORF">SAMN04488509_101290</name>
</gene>
<dbReference type="InterPro" id="IPR018639">
    <property type="entry name" value="DUF2062"/>
</dbReference>
<reference evidence="3 4" key="1">
    <citation type="submission" date="2016-10" db="EMBL/GenBank/DDBJ databases">
        <authorList>
            <person name="de Groot N.N."/>
        </authorList>
    </citation>
    <scope>NUCLEOTIDE SEQUENCE [LARGE SCALE GENOMIC DNA]</scope>
    <source>
        <strain evidence="3 4">DSM 16957</strain>
    </source>
</reference>
<keyword evidence="1" id="KW-0812">Transmembrane</keyword>
<evidence type="ECO:0000259" key="2">
    <source>
        <dbReference type="Pfam" id="PF09835"/>
    </source>
</evidence>